<dbReference type="OrthoDB" id="1006965at2"/>
<evidence type="ECO:0000256" key="7">
    <source>
        <dbReference type="SAM" id="SignalP"/>
    </source>
</evidence>
<protein>
    <recommendedName>
        <fullName evidence="3">beta-N-acetylhexosaminidase</fullName>
        <ecNumber evidence="3">3.2.1.52</ecNumber>
    </recommendedName>
</protein>
<feature type="domain" description="Glycoside hydrolase family 20 catalytic" evidence="8">
    <location>
        <begin position="156"/>
        <end position="506"/>
    </location>
</feature>
<dbReference type="InterPro" id="IPR015883">
    <property type="entry name" value="Glyco_hydro_20_cat"/>
</dbReference>
<name>A0A1W2DIR0_9SPHI</name>
<dbReference type="Gene3D" id="3.30.379.10">
    <property type="entry name" value="Chitobiase/beta-hexosaminidase domain 2-like"/>
    <property type="match status" value="1"/>
</dbReference>
<dbReference type="Pfam" id="PF13290">
    <property type="entry name" value="CHB_HEX_C_1"/>
    <property type="match status" value="1"/>
</dbReference>
<dbReference type="PANTHER" id="PTHR22600:SF57">
    <property type="entry name" value="BETA-N-ACETYLHEXOSAMINIDASE"/>
    <property type="match status" value="1"/>
</dbReference>
<sequence length="734" mass="83190">MKRISLAILLICLSKLSIAQNNIIPLPENYQSNGQLFKINKETKIYYQNGLKEQAILLASALSPATGFDFELKEVKTLPSNGIVLMISKKENNSKEAYKLSVNNQQVKIAGNSSAGTFYGIQTLLQMLPAEIYNKERQKNKAWVINGAVINDAPSYPWRGMMLDVSRYFFSKEYVLKFIDLMAMYKMNVLHFHLIDDAGWRLEIIKYPKLTAIGGWRGLGSEKTGGYYTQKDIKEIITYAAKRNVEVVPEIELPAHTLAAIVAYPYLGCTNQQFVMPTQHSISKEIYCVGKERTFDFLEDVFKETTALFPSKYIHIGGDEANYSRWKECADCQKKKAELGLKNESELQIYFNNRVQSILKKYGKTLVGWDEAIEDGLKEKMVGMIWNNKKKISKAVEQGHSIVQSLTAYCYFDMFEKNIPGEVQTATWVGPVSLERVYSFNPMLSDLDEKYRSQILGASGTLWADQFIHGNKLAEMTPLNENRSEQYFDYLALPRLSALAEVCWTPVKLKDWTAFENRMSTHYQRYQNAGYGFRLPQPKLVSNTNVDSTNTITLQNVVKGAEIRYTTDGSFPTPYSALYTQPIKVTNPSNFWAITVLNRQQYSLPFYFPNKYDRFKKLGVLATEWSPSNIKGKDFTILEINATGIVNANGNFILTFQYTGGESRLDINTIAIYKNGNKLAEETLDGYAGTSTKNNSYTFNINNYETGAAFTIKANVSGQVNNDSKGAIFIRKAD</sequence>
<feature type="signal peptide" evidence="7">
    <location>
        <begin position="1"/>
        <end position="19"/>
    </location>
</feature>
<keyword evidence="12" id="KW-1185">Reference proteome</keyword>
<dbReference type="CDD" id="cd06563">
    <property type="entry name" value="GH20_chitobiase-like"/>
    <property type="match status" value="1"/>
</dbReference>
<accession>A0A1W2DIR0</accession>
<dbReference type="STRING" id="475255.SAMN04488101_1074"/>
<feature type="domain" description="GH29D-like beta-sandwich" evidence="10">
    <location>
        <begin position="545"/>
        <end position="599"/>
    </location>
</feature>
<dbReference type="GO" id="GO:0030203">
    <property type="term" value="P:glycosaminoglycan metabolic process"/>
    <property type="evidence" value="ECO:0007669"/>
    <property type="project" value="TreeGrafter"/>
</dbReference>
<feature type="chain" id="PRO_5012868071" description="beta-N-acetylhexosaminidase" evidence="7">
    <location>
        <begin position="20"/>
        <end position="734"/>
    </location>
</feature>
<dbReference type="GO" id="GO:0005975">
    <property type="term" value="P:carbohydrate metabolic process"/>
    <property type="evidence" value="ECO:0007669"/>
    <property type="project" value="InterPro"/>
</dbReference>
<dbReference type="InterPro" id="IPR025705">
    <property type="entry name" value="Beta_hexosaminidase_sua/sub"/>
</dbReference>
<dbReference type="Pfam" id="PF00728">
    <property type="entry name" value="Glyco_hydro_20"/>
    <property type="match status" value="1"/>
</dbReference>
<dbReference type="PRINTS" id="PR00738">
    <property type="entry name" value="GLHYDRLASE20"/>
</dbReference>
<dbReference type="EMBL" id="FWYB01000007">
    <property type="protein sequence ID" value="SMC96866.1"/>
    <property type="molecule type" value="Genomic_DNA"/>
</dbReference>
<keyword evidence="4" id="KW-0378">Hydrolase</keyword>
<evidence type="ECO:0000313" key="12">
    <source>
        <dbReference type="Proteomes" id="UP000192678"/>
    </source>
</evidence>
<dbReference type="PANTHER" id="PTHR22600">
    <property type="entry name" value="BETA-HEXOSAMINIDASE"/>
    <property type="match status" value="1"/>
</dbReference>
<evidence type="ECO:0000313" key="11">
    <source>
        <dbReference type="EMBL" id="SMC96866.1"/>
    </source>
</evidence>
<dbReference type="InterPro" id="IPR017853">
    <property type="entry name" value="GH"/>
</dbReference>
<dbReference type="GO" id="GO:0004563">
    <property type="term" value="F:beta-N-acetylhexosaminidase activity"/>
    <property type="evidence" value="ECO:0007669"/>
    <property type="project" value="UniProtKB-EC"/>
</dbReference>
<feature type="domain" description="Beta-hexosaminidase bacterial type N-terminal" evidence="9">
    <location>
        <begin position="22"/>
        <end position="153"/>
    </location>
</feature>
<comment type="similarity">
    <text evidence="2">Belongs to the glycosyl hydrolase 20 family.</text>
</comment>
<evidence type="ECO:0000256" key="4">
    <source>
        <dbReference type="ARBA" id="ARBA00022801"/>
    </source>
</evidence>
<dbReference type="Pfam" id="PF02838">
    <property type="entry name" value="Glyco_hydro_20b"/>
    <property type="match status" value="1"/>
</dbReference>
<evidence type="ECO:0000256" key="3">
    <source>
        <dbReference type="ARBA" id="ARBA00012663"/>
    </source>
</evidence>
<dbReference type="Proteomes" id="UP000192678">
    <property type="component" value="Unassembled WGS sequence"/>
</dbReference>
<evidence type="ECO:0000259" key="9">
    <source>
        <dbReference type="Pfam" id="PF02838"/>
    </source>
</evidence>
<dbReference type="AlphaFoldDB" id="A0A1W2DIR0"/>
<evidence type="ECO:0000259" key="8">
    <source>
        <dbReference type="Pfam" id="PF00728"/>
    </source>
</evidence>
<evidence type="ECO:0000259" key="10">
    <source>
        <dbReference type="Pfam" id="PF13290"/>
    </source>
</evidence>
<evidence type="ECO:0000256" key="2">
    <source>
        <dbReference type="ARBA" id="ARBA00006285"/>
    </source>
</evidence>
<evidence type="ECO:0000256" key="6">
    <source>
        <dbReference type="PIRSR" id="PIRSR625705-1"/>
    </source>
</evidence>
<evidence type="ECO:0000256" key="5">
    <source>
        <dbReference type="ARBA" id="ARBA00023295"/>
    </source>
</evidence>
<dbReference type="EC" id="3.2.1.52" evidence="3"/>
<organism evidence="11 12">
    <name type="scientific">Pedobacter nyackensis</name>
    <dbReference type="NCBI Taxonomy" id="475255"/>
    <lineage>
        <taxon>Bacteria</taxon>
        <taxon>Pseudomonadati</taxon>
        <taxon>Bacteroidota</taxon>
        <taxon>Sphingobacteriia</taxon>
        <taxon>Sphingobacteriales</taxon>
        <taxon>Sphingobacteriaceae</taxon>
        <taxon>Pedobacter</taxon>
    </lineage>
</organism>
<dbReference type="InterPro" id="IPR059177">
    <property type="entry name" value="GH29D-like_dom"/>
</dbReference>
<keyword evidence="7" id="KW-0732">Signal</keyword>
<dbReference type="InterPro" id="IPR015882">
    <property type="entry name" value="HEX_bac_N"/>
</dbReference>
<dbReference type="SUPFAM" id="SSF51445">
    <property type="entry name" value="(Trans)glycosidases"/>
    <property type="match status" value="1"/>
</dbReference>
<evidence type="ECO:0000256" key="1">
    <source>
        <dbReference type="ARBA" id="ARBA00001231"/>
    </source>
</evidence>
<comment type="catalytic activity">
    <reaction evidence="1">
        <text>Hydrolysis of terminal non-reducing N-acetyl-D-hexosamine residues in N-acetyl-beta-D-hexosaminides.</text>
        <dbReference type="EC" id="3.2.1.52"/>
    </reaction>
</comment>
<feature type="active site" description="Proton donor" evidence="6">
    <location>
        <position position="320"/>
    </location>
</feature>
<dbReference type="RefSeq" id="WP_084289871.1">
    <property type="nucleotide sequence ID" value="NZ_FWYB01000007.1"/>
</dbReference>
<proteinExistence type="inferred from homology"/>
<dbReference type="Gene3D" id="3.20.20.80">
    <property type="entry name" value="Glycosidases"/>
    <property type="match status" value="1"/>
</dbReference>
<dbReference type="SUPFAM" id="SSF55545">
    <property type="entry name" value="beta-N-acetylhexosaminidase-like domain"/>
    <property type="match status" value="1"/>
</dbReference>
<dbReference type="GO" id="GO:0016020">
    <property type="term" value="C:membrane"/>
    <property type="evidence" value="ECO:0007669"/>
    <property type="project" value="TreeGrafter"/>
</dbReference>
<reference evidence="11 12" key="1">
    <citation type="submission" date="2017-04" db="EMBL/GenBank/DDBJ databases">
        <authorList>
            <person name="Afonso C.L."/>
            <person name="Miller P.J."/>
            <person name="Scott M.A."/>
            <person name="Spackman E."/>
            <person name="Goraichik I."/>
            <person name="Dimitrov K.M."/>
            <person name="Suarez D.L."/>
            <person name="Swayne D.E."/>
        </authorList>
    </citation>
    <scope>NUCLEOTIDE SEQUENCE [LARGE SCALE GENOMIC DNA]</scope>
    <source>
        <strain evidence="11 12">DSM 19625</strain>
    </source>
</reference>
<gene>
    <name evidence="11" type="ORF">SAMN04488101_1074</name>
</gene>
<dbReference type="InterPro" id="IPR029018">
    <property type="entry name" value="Hex-like_dom2"/>
</dbReference>
<keyword evidence="5" id="KW-0326">Glycosidase</keyword>